<organism evidence="2 3">
    <name type="scientific">Podila minutissima</name>
    <dbReference type="NCBI Taxonomy" id="64525"/>
    <lineage>
        <taxon>Eukaryota</taxon>
        <taxon>Fungi</taxon>
        <taxon>Fungi incertae sedis</taxon>
        <taxon>Mucoromycota</taxon>
        <taxon>Mortierellomycotina</taxon>
        <taxon>Mortierellomycetes</taxon>
        <taxon>Mortierellales</taxon>
        <taxon>Mortierellaceae</taxon>
        <taxon>Podila</taxon>
    </lineage>
</organism>
<sequence length="324" mass="38056">MAGCTHPNERLWLARNTIIPPLKLQREVFPFIEEHFKDCQGYEDWQQWLENIMLDRNVYYKRETTKCMEITFADVLKVRMLLLLAHLWKVILQDAIALINLPQEPFLYGDHCILQHSVFKGPLFLKFKEDLLKSMATAISPMSDSLMANAPTIHNEFGTVNTRMNQFKHEIRHLFQESNAKTAKELKCLEEVLVNQHSTFIGASNQNKIELIMQFWSAVRDILLSISNTAHTAQLNFLSSLGPGQLDKRVEQQPIEQQCDKQQHNEQQCNKQQHNKQQHNEQQHNEQQHNEQQHDEQQHNEQQQHLEKPPVAQISHRQPSLKER</sequence>
<evidence type="ECO:0000256" key="1">
    <source>
        <dbReference type="SAM" id="MobiDB-lite"/>
    </source>
</evidence>
<feature type="region of interest" description="Disordered" evidence="1">
    <location>
        <begin position="252"/>
        <end position="324"/>
    </location>
</feature>
<keyword evidence="3" id="KW-1185">Reference proteome</keyword>
<accession>A0A9P5SB92</accession>
<dbReference type="Proteomes" id="UP000696485">
    <property type="component" value="Unassembled WGS sequence"/>
</dbReference>
<proteinExistence type="predicted"/>
<gene>
    <name evidence="2" type="ORF">BG006_000556</name>
</gene>
<evidence type="ECO:0000313" key="3">
    <source>
        <dbReference type="Proteomes" id="UP000696485"/>
    </source>
</evidence>
<dbReference type="InterPro" id="IPR038279">
    <property type="entry name" value="Ndc10_dom2_sf"/>
</dbReference>
<dbReference type="AlphaFoldDB" id="A0A9P5SB92"/>
<reference evidence="2" key="1">
    <citation type="journal article" date="2020" name="Fungal Divers.">
        <title>Resolving the Mortierellaceae phylogeny through synthesis of multi-gene phylogenetics and phylogenomics.</title>
        <authorList>
            <person name="Vandepol N."/>
            <person name="Liber J."/>
            <person name="Desiro A."/>
            <person name="Na H."/>
            <person name="Kennedy M."/>
            <person name="Barry K."/>
            <person name="Grigoriev I.V."/>
            <person name="Miller A.N."/>
            <person name="O'Donnell K."/>
            <person name="Stajich J.E."/>
            <person name="Bonito G."/>
        </authorList>
    </citation>
    <scope>NUCLEOTIDE SEQUENCE</scope>
    <source>
        <strain evidence="2">NVP1</strain>
    </source>
</reference>
<evidence type="ECO:0000313" key="2">
    <source>
        <dbReference type="EMBL" id="KAF9324398.1"/>
    </source>
</evidence>
<dbReference type="Gene3D" id="1.10.443.20">
    <property type="entry name" value="Centromere DNA-binding protein complex CBF3 subunit, domain 2"/>
    <property type="match status" value="1"/>
</dbReference>
<comment type="caution">
    <text evidence="2">The sequence shown here is derived from an EMBL/GenBank/DDBJ whole genome shotgun (WGS) entry which is preliminary data.</text>
</comment>
<dbReference type="GO" id="GO:0003677">
    <property type="term" value="F:DNA binding"/>
    <property type="evidence" value="ECO:0007669"/>
    <property type="project" value="InterPro"/>
</dbReference>
<name>A0A9P5SB92_9FUNG</name>
<feature type="compositionally biased region" description="Basic and acidic residues" evidence="1">
    <location>
        <begin position="278"/>
        <end position="308"/>
    </location>
</feature>
<protein>
    <submittedName>
        <fullName evidence="2">Uncharacterized protein</fullName>
    </submittedName>
</protein>
<dbReference type="EMBL" id="JAAAUY010001095">
    <property type="protein sequence ID" value="KAF9324398.1"/>
    <property type="molecule type" value="Genomic_DNA"/>
</dbReference>